<evidence type="ECO:0000313" key="4">
    <source>
        <dbReference type="Proteomes" id="UP000001683"/>
    </source>
</evidence>
<evidence type="ECO:0000256" key="1">
    <source>
        <dbReference type="SAM" id="Phobius"/>
    </source>
</evidence>
<dbReference type="EMBL" id="CP001034">
    <property type="protein sequence ID" value="ACB85371.1"/>
    <property type="molecule type" value="Genomic_DNA"/>
</dbReference>
<accession>B2A5L7</accession>
<reference evidence="3 4" key="1">
    <citation type="submission" date="2008-04" db="EMBL/GenBank/DDBJ databases">
        <title>Complete sequence of chromosome of Natranaerobius thermophilus JW/NM-WN-LF.</title>
        <authorList>
            <consortium name="US DOE Joint Genome Institute"/>
            <person name="Copeland A."/>
            <person name="Lucas S."/>
            <person name="Lapidus A."/>
            <person name="Glavina del Rio T."/>
            <person name="Dalin E."/>
            <person name="Tice H."/>
            <person name="Bruce D."/>
            <person name="Goodwin L."/>
            <person name="Pitluck S."/>
            <person name="Chertkov O."/>
            <person name="Brettin T."/>
            <person name="Detter J.C."/>
            <person name="Han C."/>
            <person name="Kuske C.R."/>
            <person name="Schmutz J."/>
            <person name="Larimer F."/>
            <person name="Land M."/>
            <person name="Hauser L."/>
            <person name="Kyrpides N."/>
            <person name="Lykidis A."/>
            <person name="Mesbah N.M."/>
            <person name="Wiegel J."/>
        </authorList>
    </citation>
    <scope>NUCLEOTIDE SEQUENCE [LARGE SCALE GENOMIC DNA]</scope>
    <source>
        <strain evidence="4">ATCC BAA-1301 / DSM 18059 / JW/NM-WN-LF</strain>
    </source>
</reference>
<dbReference type="Proteomes" id="UP000001683">
    <property type="component" value="Chromosome"/>
</dbReference>
<feature type="transmembrane region" description="Helical" evidence="1">
    <location>
        <begin position="14"/>
        <end position="33"/>
    </location>
</feature>
<feature type="domain" description="Bypass of forespore C C-terminal" evidence="2">
    <location>
        <begin position="131"/>
        <end position="188"/>
    </location>
</feature>
<dbReference type="STRING" id="457570.Nther_1799"/>
<keyword evidence="1" id="KW-1133">Transmembrane helix</keyword>
<dbReference type="InParanoid" id="B2A5L7"/>
<proteinExistence type="predicted"/>
<keyword evidence="1" id="KW-0472">Membrane</keyword>
<evidence type="ECO:0000313" key="3">
    <source>
        <dbReference type="EMBL" id="ACB85371.1"/>
    </source>
</evidence>
<organism evidence="3 4">
    <name type="scientific">Natranaerobius thermophilus (strain ATCC BAA-1301 / DSM 18059 / JW/NM-WN-LF)</name>
    <dbReference type="NCBI Taxonomy" id="457570"/>
    <lineage>
        <taxon>Bacteria</taxon>
        <taxon>Bacillati</taxon>
        <taxon>Bacillota</taxon>
        <taxon>Clostridia</taxon>
        <taxon>Natranaerobiales</taxon>
        <taxon>Natranaerobiaceae</taxon>
        <taxon>Natranaerobius</taxon>
    </lineage>
</organism>
<keyword evidence="1" id="KW-0812">Transmembrane</keyword>
<dbReference type="InterPro" id="IPR015050">
    <property type="entry name" value="BofC_C"/>
</dbReference>
<keyword evidence="4" id="KW-1185">Reference proteome</keyword>
<sequence length="189" mass="21993">MNFKKSLKLNQKQIIGTGAVLVIIIFLIASQVGPGNGTKTEEIAIDEDTEINYIKKFTECGTEKHYSQEYPPEIFERMDFIGYTEEELTDFLPDDWKLEEFSQESVTLAYYGEKYEKHEEIVEKVNSDFVGYVGIYQNKIAIYRGEPPEGELVEVTRYQVKDVYFNELKEGIKFESEEEKNKILESYTS</sequence>
<dbReference type="Pfam" id="PF08955">
    <property type="entry name" value="BofC_C"/>
    <property type="match status" value="1"/>
</dbReference>
<dbReference type="HOGENOM" id="CLU_1433120_0_0_9"/>
<protein>
    <recommendedName>
        <fullName evidence="2">Bypass of forespore C C-terminal domain-containing protein</fullName>
    </recommendedName>
</protein>
<name>B2A5L7_NATTJ</name>
<evidence type="ECO:0000259" key="2">
    <source>
        <dbReference type="Pfam" id="PF08955"/>
    </source>
</evidence>
<dbReference type="KEGG" id="nth:Nther_1799"/>
<reference evidence="3 4" key="2">
    <citation type="journal article" date="2011" name="J. Bacteriol.">
        <title>Complete genome sequence of the anaerobic, halophilic alkalithermophile Natranaerobius thermophilus JW/NM-WN-LF.</title>
        <authorList>
            <person name="Zhao B."/>
            <person name="Mesbah N.M."/>
            <person name="Dalin E."/>
            <person name="Goodwin L."/>
            <person name="Nolan M."/>
            <person name="Pitluck S."/>
            <person name="Chertkov O."/>
            <person name="Brettin T.S."/>
            <person name="Han J."/>
            <person name="Larimer F.W."/>
            <person name="Land M.L."/>
            <person name="Hauser L."/>
            <person name="Kyrpides N."/>
            <person name="Wiegel J."/>
        </authorList>
    </citation>
    <scope>NUCLEOTIDE SEQUENCE [LARGE SCALE GENOMIC DNA]</scope>
    <source>
        <strain evidence="4">ATCC BAA-1301 / DSM 18059 / JW/NM-WN-LF</strain>
    </source>
</reference>
<dbReference type="AlphaFoldDB" id="B2A5L7"/>
<dbReference type="RefSeq" id="WP_012448238.1">
    <property type="nucleotide sequence ID" value="NC_010718.1"/>
</dbReference>
<dbReference type="eggNOG" id="ENOG502ZK4B">
    <property type="taxonomic scope" value="Bacteria"/>
</dbReference>
<dbReference type="OrthoDB" id="2082016at2"/>
<gene>
    <name evidence="3" type="ordered locus">Nther_1799</name>
</gene>